<dbReference type="InterPro" id="IPR006143">
    <property type="entry name" value="RND_pump_MFP"/>
</dbReference>
<evidence type="ECO:0000256" key="4">
    <source>
        <dbReference type="SAM" id="Phobius"/>
    </source>
</evidence>
<dbReference type="Gene3D" id="2.40.50.100">
    <property type="match status" value="1"/>
</dbReference>
<comment type="similarity">
    <text evidence="2">Belongs to the membrane fusion protein (MFP) (TC 8.A.1) family.</text>
</comment>
<dbReference type="Gene3D" id="2.40.30.170">
    <property type="match status" value="1"/>
</dbReference>
<dbReference type="PANTHER" id="PTHR30469">
    <property type="entry name" value="MULTIDRUG RESISTANCE PROTEIN MDTA"/>
    <property type="match status" value="1"/>
</dbReference>
<evidence type="ECO:0000259" key="6">
    <source>
        <dbReference type="Pfam" id="PF25967"/>
    </source>
</evidence>
<dbReference type="PROSITE" id="PS51257">
    <property type="entry name" value="PROKAR_LIPOPROTEIN"/>
    <property type="match status" value="1"/>
</dbReference>
<dbReference type="Pfam" id="PF25917">
    <property type="entry name" value="BSH_RND"/>
    <property type="match status" value="1"/>
</dbReference>
<evidence type="ECO:0000259" key="5">
    <source>
        <dbReference type="Pfam" id="PF25917"/>
    </source>
</evidence>
<dbReference type="InterPro" id="IPR058625">
    <property type="entry name" value="MdtA-like_BSH"/>
</dbReference>
<evidence type="ECO:0000256" key="1">
    <source>
        <dbReference type="ARBA" id="ARBA00004196"/>
    </source>
</evidence>
<comment type="subcellular location">
    <subcellularLocation>
        <location evidence="1">Cell envelope</location>
    </subcellularLocation>
</comment>
<name>A0A1I3T2D2_9BACT</name>
<sequence length="389" mass="42151">MSRNNVILGYSEFFFPGAALLVVFSFFLLSACDSPPERQAAPEEPRPVKLLTVGESSAVMQRKFPGMVRASKRAELAFQVSGTLTQLPVGEGQEVKEGQILAQLDQRDFENSLRNAQGQFGNVRAALESATSEYERILRIRKQDPGATSESMVVKRREAKDRAAAEMESAQAALDAARDKLGDTTLRAPFSGIVSRRHVENFQEVQAKEPIVSLDDISALEILVDLPESVVARINEPSERTGKKAPVMAEFAALPGKEYALVVKEFSTRADPKTQTFQVVFEMKKPDDVSILPGMTAMIVGSSPEGVNGDGRFVIPAVAVFSDERGVAHVWVVEPDTMAVQRREVVTGGVAGEAGIRIAEGLKAGEVVAVSGASRLRDGMRVKPFDGTF</sequence>
<proteinExistence type="inferred from homology"/>
<feature type="transmembrane region" description="Helical" evidence="4">
    <location>
        <begin position="7"/>
        <end position="29"/>
    </location>
</feature>
<reference evidence="8" key="1">
    <citation type="submission" date="2016-10" db="EMBL/GenBank/DDBJ databases">
        <authorList>
            <person name="Varghese N."/>
            <person name="Submissions S."/>
        </authorList>
    </citation>
    <scope>NUCLEOTIDE SEQUENCE [LARGE SCALE GENOMIC DNA]</scope>
    <source>
        <strain evidence="8">DSM 5918</strain>
    </source>
</reference>
<keyword evidence="8" id="KW-1185">Reference proteome</keyword>
<accession>A0A1I3T2D2</accession>
<dbReference type="Proteomes" id="UP000198635">
    <property type="component" value="Unassembled WGS sequence"/>
</dbReference>
<feature type="domain" description="Multidrug resistance protein MdtA-like barrel-sandwich hybrid" evidence="5">
    <location>
        <begin position="74"/>
        <end position="208"/>
    </location>
</feature>
<dbReference type="EMBL" id="FORX01000005">
    <property type="protein sequence ID" value="SFJ64830.1"/>
    <property type="molecule type" value="Genomic_DNA"/>
</dbReference>
<gene>
    <name evidence="7" type="ORF">SAMN04488082_10552</name>
</gene>
<evidence type="ECO:0000313" key="8">
    <source>
        <dbReference type="Proteomes" id="UP000198635"/>
    </source>
</evidence>
<dbReference type="GO" id="GO:0015562">
    <property type="term" value="F:efflux transmembrane transporter activity"/>
    <property type="evidence" value="ECO:0007669"/>
    <property type="project" value="TreeGrafter"/>
</dbReference>
<keyword evidence="4" id="KW-1133">Transmembrane helix</keyword>
<dbReference type="Gene3D" id="2.40.420.20">
    <property type="match status" value="1"/>
</dbReference>
<dbReference type="InterPro" id="IPR058627">
    <property type="entry name" value="MdtA-like_C"/>
</dbReference>
<dbReference type="RefSeq" id="WP_177193055.1">
    <property type="nucleotide sequence ID" value="NZ_FORX01000005.1"/>
</dbReference>
<dbReference type="STRING" id="52560.SAMN04488082_10552"/>
<dbReference type="Gene3D" id="1.10.287.470">
    <property type="entry name" value="Helix hairpin bin"/>
    <property type="match status" value="1"/>
</dbReference>
<evidence type="ECO:0000256" key="3">
    <source>
        <dbReference type="ARBA" id="ARBA00022448"/>
    </source>
</evidence>
<dbReference type="SUPFAM" id="SSF111369">
    <property type="entry name" value="HlyD-like secretion proteins"/>
    <property type="match status" value="1"/>
</dbReference>
<keyword evidence="4" id="KW-0472">Membrane</keyword>
<evidence type="ECO:0000256" key="2">
    <source>
        <dbReference type="ARBA" id="ARBA00009477"/>
    </source>
</evidence>
<dbReference type="NCBIfam" id="TIGR01730">
    <property type="entry name" value="RND_mfp"/>
    <property type="match status" value="1"/>
</dbReference>
<organism evidence="7 8">
    <name type="scientific">Desulfomicrobium apsheronum</name>
    <dbReference type="NCBI Taxonomy" id="52560"/>
    <lineage>
        <taxon>Bacteria</taxon>
        <taxon>Pseudomonadati</taxon>
        <taxon>Thermodesulfobacteriota</taxon>
        <taxon>Desulfovibrionia</taxon>
        <taxon>Desulfovibrionales</taxon>
        <taxon>Desulfomicrobiaceae</taxon>
        <taxon>Desulfomicrobium</taxon>
    </lineage>
</organism>
<feature type="domain" description="Multidrug resistance protein MdtA-like C-terminal permuted SH3" evidence="6">
    <location>
        <begin position="314"/>
        <end position="374"/>
    </location>
</feature>
<dbReference type="AlphaFoldDB" id="A0A1I3T2D2"/>
<dbReference type="PANTHER" id="PTHR30469:SF20">
    <property type="entry name" value="EFFLUX RND TRANSPORTER PERIPLASMIC ADAPTOR SUBUNIT"/>
    <property type="match status" value="1"/>
</dbReference>
<keyword evidence="4" id="KW-0812">Transmembrane</keyword>
<evidence type="ECO:0000313" key="7">
    <source>
        <dbReference type="EMBL" id="SFJ64830.1"/>
    </source>
</evidence>
<protein>
    <submittedName>
        <fullName evidence="7">RND family efflux transporter, MFP subunit</fullName>
    </submittedName>
</protein>
<dbReference type="GO" id="GO:1990281">
    <property type="term" value="C:efflux pump complex"/>
    <property type="evidence" value="ECO:0007669"/>
    <property type="project" value="TreeGrafter"/>
</dbReference>
<keyword evidence="3" id="KW-0813">Transport</keyword>
<dbReference type="Pfam" id="PF25967">
    <property type="entry name" value="RND-MFP_C"/>
    <property type="match status" value="1"/>
</dbReference>